<evidence type="ECO:0000313" key="4">
    <source>
        <dbReference type="Proteomes" id="UP000075714"/>
    </source>
</evidence>
<sequence length="167" mass="18015">MKRPRLTWFALILACFYSHQLSSAAVPVAADSVTGLYIPGWAHNTASSTKYFNTSAVNLTGVSHMYYAFLWIRPNYTVYDPFGNLHLLKGLKSQWPATAFLLSIGGGGFSTALWSAAASTGRAVFVESAVAAMRAAGADGIDRECPPRGPVPWAWRLGSTGRVWGRG</sequence>
<keyword evidence="4" id="KW-1185">Reference proteome</keyword>
<dbReference type="PROSITE" id="PS51910">
    <property type="entry name" value="GH18_2"/>
    <property type="match status" value="1"/>
</dbReference>
<name>A0A150GAA5_GONPE</name>
<accession>A0A150GAA5</accession>
<dbReference type="EMBL" id="LSYV01000046">
    <property type="protein sequence ID" value="KXZ46280.1"/>
    <property type="molecule type" value="Genomic_DNA"/>
</dbReference>
<reference evidence="4" key="1">
    <citation type="journal article" date="2016" name="Nat. Commun.">
        <title>The Gonium pectorale genome demonstrates co-option of cell cycle regulation during the evolution of multicellularity.</title>
        <authorList>
            <person name="Hanschen E.R."/>
            <person name="Marriage T.N."/>
            <person name="Ferris P.J."/>
            <person name="Hamaji T."/>
            <person name="Toyoda A."/>
            <person name="Fujiyama A."/>
            <person name="Neme R."/>
            <person name="Noguchi H."/>
            <person name="Minakuchi Y."/>
            <person name="Suzuki M."/>
            <person name="Kawai-Toyooka H."/>
            <person name="Smith D.R."/>
            <person name="Sparks H."/>
            <person name="Anderson J."/>
            <person name="Bakaric R."/>
            <person name="Luria V."/>
            <person name="Karger A."/>
            <person name="Kirschner M.W."/>
            <person name="Durand P.M."/>
            <person name="Michod R.E."/>
            <person name="Nozaki H."/>
            <person name="Olson B.J."/>
        </authorList>
    </citation>
    <scope>NUCLEOTIDE SEQUENCE [LARGE SCALE GENOMIC DNA]</scope>
    <source>
        <strain evidence="4">NIES-2863</strain>
    </source>
</reference>
<dbReference type="InterPro" id="IPR017853">
    <property type="entry name" value="GH"/>
</dbReference>
<dbReference type="PANTHER" id="PTHR11177">
    <property type="entry name" value="CHITINASE"/>
    <property type="match status" value="1"/>
</dbReference>
<evidence type="ECO:0000259" key="2">
    <source>
        <dbReference type="PROSITE" id="PS51910"/>
    </source>
</evidence>
<dbReference type="AlphaFoldDB" id="A0A150GAA5"/>
<dbReference type="SUPFAM" id="SSF51445">
    <property type="entry name" value="(Trans)glycosidases"/>
    <property type="match status" value="1"/>
</dbReference>
<protein>
    <recommendedName>
        <fullName evidence="2">GH18 domain-containing protein</fullName>
    </recommendedName>
</protein>
<feature type="chain" id="PRO_5007561926" description="GH18 domain-containing protein" evidence="1">
    <location>
        <begin position="25"/>
        <end position="167"/>
    </location>
</feature>
<dbReference type="GO" id="GO:0005975">
    <property type="term" value="P:carbohydrate metabolic process"/>
    <property type="evidence" value="ECO:0007669"/>
    <property type="project" value="InterPro"/>
</dbReference>
<dbReference type="InterPro" id="IPR001223">
    <property type="entry name" value="Glyco_hydro18_cat"/>
</dbReference>
<dbReference type="GO" id="GO:0008061">
    <property type="term" value="F:chitin binding"/>
    <property type="evidence" value="ECO:0007669"/>
    <property type="project" value="TreeGrafter"/>
</dbReference>
<dbReference type="OrthoDB" id="530500at2759"/>
<proteinExistence type="predicted"/>
<dbReference type="Pfam" id="PF00704">
    <property type="entry name" value="Glyco_hydro_18"/>
    <property type="match status" value="1"/>
</dbReference>
<dbReference type="Proteomes" id="UP000075714">
    <property type="component" value="Unassembled WGS sequence"/>
</dbReference>
<dbReference type="GO" id="GO:0005576">
    <property type="term" value="C:extracellular region"/>
    <property type="evidence" value="ECO:0007669"/>
    <property type="project" value="TreeGrafter"/>
</dbReference>
<dbReference type="PANTHER" id="PTHR11177:SF317">
    <property type="entry name" value="CHITINASE 12-RELATED"/>
    <property type="match status" value="1"/>
</dbReference>
<evidence type="ECO:0000256" key="1">
    <source>
        <dbReference type="SAM" id="SignalP"/>
    </source>
</evidence>
<evidence type="ECO:0000313" key="3">
    <source>
        <dbReference type="EMBL" id="KXZ46280.1"/>
    </source>
</evidence>
<feature type="domain" description="GH18" evidence="2">
    <location>
        <begin position="32"/>
        <end position="167"/>
    </location>
</feature>
<comment type="caution">
    <text evidence="3">The sequence shown here is derived from an EMBL/GenBank/DDBJ whole genome shotgun (WGS) entry which is preliminary data.</text>
</comment>
<dbReference type="STRING" id="33097.A0A150GAA5"/>
<dbReference type="InterPro" id="IPR050314">
    <property type="entry name" value="Glycosyl_Hydrlase_18"/>
</dbReference>
<feature type="signal peptide" evidence="1">
    <location>
        <begin position="1"/>
        <end position="24"/>
    </location>
</feature>
<keyword evidence="1" id="KW-0732">Signal</keyword>
<dbReference type="GO" id="GO:0006032">
    <property type="term" value="P:chitin catabolic process"/>
    <property type="evidence" value="ECO:0007669"/>
    <property type="project" value="TreeGrafter"/>
</dbReference>
<dbReference type="GO" id="GO:0004568">
    <property type="term" value="F:chitinase activity"/>
    <property type="evidence" value="ECO:0007669"/>
    <property type="project" value="TreeGrafter"/>
</dbReference>
<dbReference type="Gene3D" id="3.20.20.80">
    <property type="entry name" value="Glycosidases"/>
    <property type="match status" value="1"/>
</dbReference>
<organism evidence="3 4">
    <name type="scientific">Gonium pectorale</name>
    <name type="common">Green alga</name>
    <dbReference type="NCBI Taxonomy" id="33097"/>
    <lineage>
        <taxon>Eukaryota</taxon>
        <taxon>Viridiplantae</taxon>
        <taxon>Chlorophyta</taxon>
        <taxon>core chlorophytes</taxon>
        <taxon>Chlorophyceae</taxon>
        <taxon>CS clade</taxon>
        <taxon>Chlamydomonadales</taxon>
        <taxon>Volvocaceae</taxon>
        <taxon>Gonium</taxon>
    </lineage>
</organism>
<gene>
    <name evidence="3" type="ORF">GPECTOR_45g150</name>
</gene>